<accession>A0AB36JKG8</accession>
<dbReference type="Pfam" id="PF01941">
    <property type="entry name" value="AdoMet_Synthase"/>
    <property type="match status" value="1"/>
</dbReference>
<dbReference type="Gene3D" id="3.30.300.10">
    <property type="match status" value="1"/>
</dbReference>
<name>A0AB36JKG8_9BACL</name>
<sequence>MIHIIKDKKTNIEKLSFELVERKGVGHPDTICDAIAERASRYYSQYFMDTYGRVAHHWFDKVMLIGGLSQIEFGRGELIKPYKVIFAGKGAKTYSNDNIPLYNILFKAAKDVLGEVLTGFDATKHLVVVDEIVNYHGAGRSNSRYQPMILEDLASLDRTDLVSNDCNLLSSYTPLSTLEMLVLYTEQYINGKLFKERFPETGWDVKLVGSREYEEYKLLINLPFIAGKVDSVDTYFQLKNQIYKDIMTFIYDNFAREVQLTINPQDKNGKYYLTALGSVADTGDVGVVGRGNRINGLICPMRSMSIEAPSGKNPLDHTGKIYGYLGEKLSKQIYQEIGKPNEVHIFTSKEAPLEQPDHVSVHIQDWDDNELERENIRRIVEESLREVHGISGEFIYGDITMW</sequence>
<gene>
    <name evidence="2" type="ORF">BSK47_03660</name>
</gene>
<dbReference type="InterPro" id="IPR027790">
    <property type="entry name" value="AdoMet_synthase_2_family"/>
</dbReference>
<dbReference type="EMBL" id="MPTO01000003">
    <property type="protein sequence ID" value="OME23562.1"/>
    <property type="molecule type" value="Genomic_DNA"/>
</dbReference>
<evidence type="ECO:0000313" key="2">
    <source>
        <dbReference type="EMBL" id="OME23562.1"/>
    </source>
</evidence>
<dbReference type="PANTHER" id="PTHR36697:SF1">
    <property type="entry name" value="S-ADENOSYLMETHIONINE SYNTHASE"/>
    <property type="match status" value="1"/>
</dbReference>
<dbReference type="Gene3D" id="3.30.300.340">
    <property type="entry name" value="S-adenosylmethionine synthetase, N-terminal domain"/>
    <property type="match status" value="1"/>
</dbReference>
<reference evidence="2 3" key="1">
    <citation type="submission" date="2016-10" db="EMBL/GenBank/DDBJ databases">
        <title>Paenibacillus species isolates.</title>
        <authorList>
            <person name="Beno S.M."/>
        </authorList>
    </citation>
    <scope>NUCLEOTIDE SEQUENCE [LARGE SCALE GENOMIC DNA]</scope>
    <source>
        <strain evidence="2 3">FSL H7-0918</strain>
    </source>
</reference>
<dbReference type="Proteomes" id="UP000187323">
    <property type="component" value="Unassembled WGS sequence"/>
</dbReference>
<proteinExistence type="inferred from homology"/>
<dbReference type="PANTHER" id="PTHR36697">
    <property type="entry name" value="S-ADENOSYLMETHIONINE SYNTHASE"/>
    <property type="match status" value="1"/>
</dbReference>
<comment type="caution">
    <text evidence="2">The sequence shown here is derived from an EMBL/GenBank/DDBJ whole genome shotgun (WGS) entry which is preliminary data.</text>
</comment>
<evidence type="ECO:0000313" key="3">
    <source>
        <dbReference type="Proteomes" id="UP000187323"/>
    </source>
</evidence>
<dbReference type="InterPro" id="IPR042543">
    <property type="entry name" value="AdoMet_synthase_2"/>
</dbReference>
<dbReference type="InterPro" id="IPR042544">
    <property type="entry name" value="AdoMet_synthase_3"/>
</dbReference>
<organism evidence="2 3">
    <name type="scientific">Paenibacillus odorifer</name>
    <dbReference type="NCBI Taxonomy" id="189426"/>
    <lineage>
        <taxon>Bacteria</taxon>
        <taxon>Bacillati</taxon>
        <taxon>Bacillota</taxon>
        <taxon>Bacilli</taxon>
        <taxon>Bacillales</taxon>
        <taxon>Paenibacillaceae</taxon>
        <taxon>Paenibacillus</taxon>
    </lineage>
</organism>
<comment type="similarity">
    <text evidence="1">Belongs to the AdoMet synthetase 2 family.</text>
</comment>
<protein>
    <submittedName>
        <fullName evidence="2">S-adenosylmethionine synthetase</fullName>
    </submittedName>
</protein>
<evidence type="ECO:0000256" key="1">
    <source>
        <dbReference type="ARBA" id="ARBA00006892"/>
    </source>
</evidence>
<dbReference type="RefSeq" id="WP_076133548.1">
    <property type="nucleotide sequence ID" value="NZ_MPTO01000003.1"/>
</dbReference>
<dbReference type="AlphaFoldDB" id="A0AB36JKG8"/>
<dbReference type="Gene3D" id="3.30.300.280">
    <property type="entry name" value="S-adenosylmethionine synthetase, C-terminal domain"/>
    <property type="match status" value="1"/>
</dbReference>